<accession>A0ABT9VCH2</accession>
<dbReference type="InterPro" id="IPR036069">
    <property type="entry name" value="DUF34/NIF3_sf"/>
</dbReference>
<dbReference type="NCBIfam" id="TIGR00486">
    <property type="entry name" value="YbgI_SA1388"/>
    <property type="match status" value="1"/>
</dbReference>
<proteinExistence type="inferred from homology"/>
<dbReference type="PANTHER" id="PTHR13799:SF14">
    <property type="entry name" value="GTP CYCLOHYDROLASE 1 TYPE 2 HOMOLOG"/>
    <property type="match status" value="1"/>
</dbReference>
<dbReference type="InterPro" id="IPR015867">
    <property type="entry name" value="N-reg_PII/ATP_PRibTrfase_C"/>
</dbReference>
<reference evidence="5 6" key="1">
    <citation type="submission" date="2023-07" db="EMBL/GenBank/DDBJ databases">
        <title>Genomic Encyclopedia of Type Strains, Phase IV (KMG-IV): sequencing the most valuable type-strain genomes for metagenomic binning, comparative biology and taxonomic classification.</title>
        <authorList>
            <person name="Goeker M."/>
        </authorList>
    </citation>
    <scope>NUCLEOTIDE SEQUENCE [LARGE SCALE GENOMIC DNA]</scope>
    <source>
        <strain evidence="5 6">DSM 16460</strain>
    </source>
</reference>
<evidence type="ECO:0000256" key="3">
    <source>
        <dbReference type="ARBA" id="ARBA00022723"/>
    </source>
</evidence>
<dbReference type="RefSeq" id="WP_306974506.1">
    <property type="nucleotide sequence ID" value="NZ_JAUSTQ010000002.1"/>
</dbReference>
<dbReference type="PANTHER" id="PTHR13799">
    <property type="entry name" value="NGG1 INTERACTING FACTOR 3"/>
    <property type="match status" value="1"/>
</dbReference>
<sequence length="375" mass="41363">MTQKVQAKDIINLLESFAPKSLAFEGDPIGLQVGDLNSSVEKVMITLDVLENVVDEAIKQNVDLIIAHHPFIFKPLKSINMNDEKGKIINKLIKHDITVYAAHTNLDITQGGVNDWLMEQLGLQPEGVVVPTTQDTLYKMVVFVPTSHEDELRNALAEAGAGHIGEYSHCTFNSEGFGTFKPQEGTNPYIGSTDELEKVQELRMETVVPSSILQDVIDQANKAHPYEEMAYDVYPLELDGEPLGLGRIATLNETTTLEQFAQTVKKAFNVPQLRFVGRSNKKVKKVAVIGGDGNKFIHQAKRQGADVLITGDVYYHTAHDALGMGLGMIDPGHHVEEVMKDGLKSELVARTEAKGYDVSFVSSNQMTEPFQFLGD</sequence>
<keyword evidence="6" id="KW-1185">Reference proteome</keyword>
<dbReference type="InterPro" id="IPR017221">
    <property type="entry name" value="DUF34/NIF3_bac"/>
</dbReference>
<gene>
    <name evidence="5" type="ORF">J2S77_000604</name>
</gene>
<dbReference type="Gene3D" id="3.30.70.120">
    <property type="match status" value="1"/>
</dbReference>
<dbReference type="Gene3D" id="3.40.1390.30">
    <property type="entry name" value="NIF3 (NGG1p interacting factor 3)-like"/>
    <property type="match status" value="1"/>
</dbReference>
<evidence type="ECO:0000313" key="5">
    <source>
        <dbReference type="EMBL" id="MDQ0158648.1"/>
    </source>
</evidence>
<dbReference type="EMBL" id="JAUSTQ010000002">
    <property type="protein sequence ID" value="MDQ0158648.1"/>
    <property type="molecule type" value="Genomic_DNA"/>
</dbReference>
<evidence type="ECO:0000256" key="2">
    <source>
        <dbReference type="ARBA" id="ARBA00022112"/>
    </source>
</evidence>
<evidence type="ECO:0000313" key="6">
    <source>
        <dbReference type="Proteomes" id="UP001224359"/>
    </source>
</evidence>
<protein>
    <recommendedName>
        <fullName evidence="2 4">GTP cyclohydrolase 1 type 2 homolog</fullName>
    </recommendedName>
</protein>
<dbReference type="SUPFAM" id="SSF102705">
    <property type="entry name" value="NIF3 (NGG1p interacting factor 3)-like"/>
    <property type="match status" value="1"/>
</dbReference>
<evidence type="ECO:0000256" key="4">
    <source>
        <dbReference type="PIRNR" id="PIRNR037489"/>
    </source>
</evidence>
<evidence type="ECO:0000256" key="1">
    <source>
        <dbReference type="ARBA" id="ARBA00006964"/>
    </source>
</evidence>
<comment type="caution">
    <text evidence="5">The sequence shown here is derived from an EMBL/GenBank/DDBJ whole genome shotgun (WGS) entry which is preliminary data.</text>
</comment>
<organism evidence="5 6">
    <name type="scientific">Alkalibacillus salilacus</name>
    <dbReference type="NCBI Taxonomy" id="284582"/>
    <lineage>
        <taxon>Bacteria</taxon>
        <taxon>Bacillati</taxon>
        <taxon>Bacillota</taxon>
        <taxon>Bacilli</taxon>
        <taxon>Bacillales</taxon>
        <taxon>Bacillaceae</taxon>
        <taxon>Alkalibacillus</taxon>
    </lineage>
</organism>
<dbReference type="Proteomes" id="UP001224359">
    <property type="component" value="Unassembled WGS sequence"/>
</dbReference>
<dbReference type="InterPro" id="IPR002678">
    <property type="entry name" value="DUF34/NIF3"/>
</dbReference>
<comment type="similarity">
    <text evidence="1 4">Belongs to the GTP cyclohydrolase I type 2/NIF3 family.</text>
</comment>
<keyword evidence="3 4" id="KW-0479">Metal-binding</keyword>
<name>A0ABT9VCH2_9BACI</name>
<dbReference type="Pfam" id="PF01784">
    <property type="entry name" value="DUF34_NIF3"/>
    <property type="match status" value="1"/>
</dbReference>
<dbReference type="PIRSF" id="PIRSF037489">
    <property type="entry name" value="UCP037489_NIF3_YqfO"/>
    <property type="match status" value="1"/>
</dbReference>